<dbReference type="GO" id="GO:0006383">
    <property type="term" value="P:transcription by RNA polymerase III"/>
    <property type="evidence" value="ECO:0007669"/>
    <property type="project" value="TreeGrafter"/>
</dbReference>
<proteinExistence type="inferred from homology"/>
<feature type="domain" description="DNA-directed RNA polymerase RBP11-like dimerisation" evidence="7">
    <location>
        <begin position="24"/>
        <end position="96"/>
    </location>
</feature>
<evidence type="ECO:0000313" key="9">
    <source>
        <dbReference type="WBParaSite" id="nRc.2.0.1.t43577-RA"/>
    </source>
</evidence>
<dbReference type="GO" id="GO:0003899">
    <property type="term" value="F:DNA-directed RNA polymerase activity"/>
    <property type="evidence" value="ECO:0007669"/>
    <property type="project" value="InterPro"/>
</dbReference>
<keyword evidence="4" id="KW-0539">Nucleus</keyword>
<dbReference type="InterPro" id="IPR009025">
    <property type="entry name" value="RBP11-like_dimer"/>
</dbReference>
<evidence type="ECO:0000256" key="1">
    <source>
        <dbReference type="ARBA" id="ARBA00004123"/>
    </source>
</evidence>
<dbReference type="Gene3D" id="3.30.1360.10">
    <property type="entry name" value="RNA polymerase, RBP11-like subunit"/>
    <property type="match status" value="1"/>
</dbReference>
<dbReference type="Proteomes" id="UP000887565">
    <property type="component" value="Unplaced"/>
</dbReference>
<keyword evidence="2" id="KW-0240">DNA-directed RNA polymerase</keyword>
<organism evidence="8 9">
    <name type="scientific">Romanomermis culicivorax</name>
    <name type="common">Nematode worm</name>
    <dbReference type="NCBI Taxonomy" id="13658"/>
    <lineage>
        <taxon>Eukaryota</taxon>
        <taxon>Metazoa</taxon>
        <taxon>Ecdysozoa</taxon>
        <taxon>Nematoda</taxon>
        <taxon>Enoplea</taxon>
        <taxon>Dorylaimia</taxon>
        <taxon>Mermithida</taxon>
        <taxon>Mermithoidea</taxon>
        <taxon>Mermithidae</taxon>
        <taxon>Romanomermis</taxon>
    </lineage>
</organism>
<comment type="similarity">
    <text evidence="5">Belongs to the archaeal Rpo11/eukaryotic RPB11/RPC19 RNA polymerase subunit family.</text>
</comment>
<name>A0A915KX98_ROMCU</name>
<dbReference type="PROSITE" id="PS01154">
    <property type="entry name" value="RNA_POL_L_13KD"/>
    <property type="match status" value="1"/>
</dbReference>
<keyword evidence="3" id="KW-0804">Transcription</keyword>
<comment type="subcellular location">
    <subcellularLocation>
        <location evidence="1">Nucleus</location>
    </subcellularLocation>
</comment>
<dbReference type="InterPro" id="IPR033898">
    <property type="entry name" value="RNAP_AC19"/>
</dbReference>
<dbReference type="GO" id="GO:0006362">
    <property type="term" value="P:transcription elongation by RNA polymerase I"/>
    <property type="evidence" value="ECO:0007669"/>
    <property type="project" value="TreeGrafter"/>
</dbReference>
<protein>
    <recommendedName>
        <fullName evidence="6">DNA-directed RNA polymerase I subunit D</fullName>
    </recommendedName>
</protein>
<dbReference type="PANTHER" id="PTHR13946">
    <property type="entry name" value="DNA-DIRECTED RNA POLYMERASE I,II,III"/>
    <property type="match status" value="1"/>
</dbReference>
<evidence type="ECO:0000256" key="4">
    <source>
        <dbReference type="ARBA" id="ARBA00023242"/>
    </source>
</evidence>
<keyword evidence="8" id="KW-1185">Reference proteome</keyword>
<dbReference type="Pfam" id="PF13656">
    <property type="entry name" value="RNA_pol_L_2"/>
    <property type="match status" value="1"/>
</dbReference>
<dbReference type="InterPro" id="IPR022905">
    <property type="entry name" value="Rpo11-like"/>
</dbReference>
<dbReference type="OMA" id="IAPNDEM"/>
<dbReference type="GO" id="GO:0003677">
    <property type="term" value="F:DNA binding"/>
    <property type="evidence" value="ECO:0007669"/>
    <property type="project" value="InterPro"/>
</dbReference>
<accession>A0A915KX98</accession>
<dbReference type="InterPro" id="IPR008193">
    <property type="entry name" value="RNA_pol_Rpb11_13-16kDa_CS"/>
</dbReference>
<dbReference type="AlphaFoldDB" id="A0A915KX98"/>
<dbReference type="GO" id="GO:0005736">
    <property type="term" value="C:RNA polymerase I complex"/>
    <property type="evidence" value="ECO:0007669"/>
    <property type="project" value="TreeGrafter"/>
</dbReference>
<dbReference type="SUPFAM" id="SSF55257">
    <property type="entry name" value="RBP11-like subunits of RNA polymerase"/>
    <property type="match status" value="1"/>
</dbReference>
<reference evidence="9" key="1">
    <citation type="submission" date="2022-11" db="UniProtKB">
        <authorList>
            <consortium name="WormBaseParasite"/>
        </authorList>
    </citation>
    <scope>IDENTIFICATION</scope>
</reference>
<evidence type="ECO:0000259" key="7">
    <source>
        <dbReference type="Pfam" id="PF13656"/>
    </source>
</evidence>
<evidence type="ECO:0000256" key="5">
    <source>
        <dbReference type="ARBA" id="ARBA00025751"/>
    </source>
</evidence>
<dbReference type="CDD" id="cd07029">
    <property type="entry name" value="RNAP_I_III_AC19"/>
    <property type="match status" value="1"/>
</dbReference>
<dbReference type="PANTHER" id="PTHR13946:SF28">
    <property type="entry name" value="DNA-DIRECTED RNA POLYMERASES I AND III SUBUNIT RPAC2"/>
    <property type="match status" value="1"/>
</dbReference>
<dbReference type="GO" id="GO:0046983">
    <property type="term" value="F:protein dimerization activity"/>
    <property type="evidence" value="ECO:0007669"/>
    <property type="project" value="InterPro"/>
</dbReference>
<evidence type="ECO:0000256" key="3">
    <source>
        <dbReference type="ARBA" id="ARBA00023163"/>
    </source>
</evidence>
<dbReference type="HAMAP" id="MF_00261">
    <property type="entry name" value="RNApol_arch_Rpo11"/>
    <property type="match status" value="1"/>
</dbReference>
<dbReference type="InterPro" id="IPR036603">
    <property type="entry name" value="RBP11-like"/>
</dbReference>
<dbReference type="GO" id="GO:0005666">
    <property type="term" value="C:RNA polymerase III complex"/>
    <property type="evidence" value="ECO:0007669"/>
    <property type="project" value="TreeGrafter"/>
</dbReference>
<dbReference type="WBParaSite" id="nRc.2.0.1.t43577-RA">
    <property type="protein sequence ID" value="nRc.2.0.1.t43577-RA"/>
    <property type="gene ID" value="nRc.2.0.1.g43577"/>
</dbReference>
<evidence type="ECO:0000256" key="2">
    <source>
        <dbReference type="ARBA" id="ARBA00022478"/>
    </source>
</evidence>
<evidence type="ECO:0000256" key="6">
    <source>
        <dbReference type="ARBA" id="ARBA00031757"/>
    </source>
</evidence>
<sequence length="132" mass="14992">MAKESTLSDKIKMIQQGNNADETCVSFLFKEEDHTLGNALKHIINKYPEVDFCGYNIPHPLDDTMLFHIQTRGRPAVDMLKKGLEDLEFVFDQIQQKFEAKLTVYADWDAEALHSERALPSAQALPSARTLP</sequence>
<evidence type="ECO:0000313" key="8">
    <source>
        <dbReference type="Proteomes" id="UP000887565"/>
    </source>
</evidence>